<dbReference type="SMART" id="SM00530">
    <property type="entry name" value="HTH_XRE"/>
    <property type="match status" value="1"/>
</dbReference>
<dbReference type="SUPFAM" id="SSF47413">
    <property type="entry name" value="lambda repressor-like DNA-binding domains"/>
    <property type="match status" value="1"/>
</dbReference>
<dbReference type="InterPro" id="IPR010982">
    <property type="entry name" value="Lambda_DNA-bd_dom_sf"/>
</dbReference>
<dbReference type="AlphaFoldDB" id="A0A6G4X261"/>
<evidence type="ECO:0000313" key="3">
    <source>
        <dbReference type="Proteomes" id="UP000477722"/>
    </source>
</evidence>
<evidence type="ECO:0000313" key="2">
    <source>
        <dbReference type="EMBL" id="NGO70751.1"/>
    </source>
</evidence>
<dbReference type="PROSITE" id="PS50943">
    <property type="entry name" value="HTH_CROC1"/>
    <property type="match status" value="1"/>
</dbReference>
<dbReference type="GO" id="GO:0003677">
    <property type="term" value="F:DNA binding"/>
    <property type="evidence" value="ECO:0007669"/>
    <property type="project" value="InterPro"/>
</dbReference>
<dbReference type="Proteomes" id="UP000477722">
    <property type="component" value="Unassembled WGS sequence"/>
</dbReference>
<feature type="domain" description="HTH cro/C1-type" evidence="1">
    <location>
        <begin position="15"/>
        <end position="70"/>
    </location>
</feature>
<dbReference type="InterPro" id="IPR001387">
    <property type="entry name" value="Cro/C1-type_HTH"/>
</dbReference>
<protein>
    <submittedName>
        <fullName evidence="2">Helix-turn-helix transcriptional regulator</fullName>
    </submittedName>
</protein>
<comment type="caution">
    <text evidence="2">The sequence shown here is derived from an EMBL/GenBank/DDBJ whole genome shotgun (WGS) entry which is preliminary data.</text>
</comment>
<accession>A0A6G4X261</accession>
<reference evidence="2 3" key="1">
    <citation type="submission" date="2020-02" db="EMBL/GenBank/DDBJ databases">
        <title>Whole-genome analyses of novel actinobacteria.</title>
        <authorList>
            <person name="Sahin N."/>
            <person name="Tatar D."/>
        </authorList>
    </citation>
    <scope>NUCLEOTIDE SEQUENCE [LARGE SCALE GENOMIC DNA]</scope>
    <source>
        <strain evidence="2 3">SB3404</strain>
    </source>
</reference>
<dbReference type="EMBL" id="JAAKZZ010000228">
    <property type="protein sequence ID" value="NGO70751.1"/>
    <property type="molecule type" value="Genomic_DNA"/>
</dbReference>
<sequence>MPHDLEEQEAIGRRIKRQRLIIGMAQADLAAAIGKSQGWLSKVESGRIELDRASLISRIAAALHCHVNDLIARPYVHDVSEDQWQDAAASILRELRRFDLTPVFDGTPRPSGQLWDSVKRLHRMRDTAANTAILREMPDLLREARALAEVSTGREREEAFAVYTVCCKATHTAAHALGHPELIALACERAMWSARLSGDPLMPAVADYMRIWDMWATADWDDAMVLANRALGSIEEYAEQDDQLALRMWGILQLRAAVSAARGGDVPESNARIEQAAETARRIDRYDGPPGFDRQSVTFSAGNVTIHGIATALEAGDHVRSLELNDQADPAQIDALPNSRRGNHHMDMARAWLWNGDRHTALTELRKAEGLAPQLVRNHPIARATLRRIVYAERASTREQLRGMSNRFHLDDQRVFP</sequence>
<dbReference type="Gene3D" id="1.10.260.40">
    <property type="entry name" value="lambda repressor-like DNA-binding domains"/>
    <property type="match status" value="1"/>
</dbReference>
<name>A0A6G4X261_9ACTN</name>
<dbReference type="RefSeq" id="WP_165300406.1">
    <property type="nucleotide sequence ID" value="NZ_JAAKZZ010000228.1"/>
</dbReference>
<dbReference type="CDD" id="cd00093">
    <property type="entry name" value="HTH_XRE"/>
    <property type="match status" value="1"/>
</dbReference>
<gene>
    <name evidence="2" type="ORF">G5C65_20825</name>
</gene>
<dbReference type="Pfam" id="PF13560">
    <property type="entry name" value="HTH_31"/>
    <property type="match status" value="1"/>
</dbReference>
<evidence type="ECO:0000259" key="1">
    <source>
        <dbReference type="PROSITE" id="PS50943"/>
    </source>
</evidence>
<proteinExistence type="predicted"/>
<organism evidence="2 3">
    <name type="scientific">Streptomyces boncukensis</name>
    <dbReference type="NCBI Taxonomy" id="2711219"/>
    <lineage>
        <taxon>Bacteria</taxon>
        <taxon>Bacillati</taxon>
        <taxon>Actinomycetota</taxon>
        <taxon>Actinomycetes</taxon>
        <taxon>Kitasatosporales</taxon>
        <taxon>Streptomycetaceae</taxon>
        <taxon>Streptomyces</taxon>
    </lineage>
</organism>
<keyword evidence="3" id="KW-1185">Reference proteome</keyword>